<feature type="domain" description="LTD" evidence="3">
    <location>
        <begin position="291"/>
        <end position="412"/>
    </location>
</feature>
<dbReference type="Pfam" id="PF13205">
    <property type="entry name" value="Big_5"/>
    <property type="match status" value="1"/>
</dbReference>
<dbReference type="EMBL" id="JAERRB010000003">
    <property type="protein sequence ID" value="MBL0741866.1"/>
    <property type="molecule type" value="Genomic_DNA"/>
</dbReference>
<evidence type="ECO:0000259" key="3">
    <source>
        <dbReference type="PROSITE" id="PS51841"/>
    </source>
</evidence>
<protein>
    <submittedName>
        <fullName evidence="4">Lamin tail domain-containing protein</fullName>
    </submittedName>
</protein>
<dbReference type="Proteomes" id="UP000613030">
    <property type="component" value="Unassembled WGS sequence"/>
</dbReference>
<dbReference type="InterPro" id="IPR014755">
    <property type="entry name" value="Cu-Rt/internalin_Ig-like"/>
</dbReference>
<feature type="domain" description="LTD" evidence="3">
    <location>
        <begin position="553"/>
        <end position="683"/>
    </location>
</feature>
<reference evidence="4 5" key="1">
    <citation type="submission" date="2021-01" db="EMBL/GenBank/DDBJ databases">
        <title>Chryseolinea sp. Jin1 Genome sequencing and assembly.</title>
        <authorList>
            <person name="Kim I."/>
        </authorList>
    </citation>
    <scope>NUCLEOTIDE SEQUENCE [LARGE SCALE GENOMIC DNA]</scope>
    <source>
        <strain evidence="4 5">Jin1</strain>
    </source>
</reference>
<evidence type="ECO:0000256" key="1">
    <source>
        <dbReference type="ARBA" id="ARBA00022729"/>
    </source>
</evidence>
<accession>A0ABS1KR08</accession>
<evidence type="ECO:0000313" key="4">
    <source>
        <dbReference type="EMBL" id="MBL0741866.1"/>
    </source>
</evidence>
<keyword evidence="5" id="KW-1185">Reference proteome</keyword>
<dbReference type="PROSITE" id="PS51841">
    <property type="entry name" value="LTD"/>
    <property type="match status" value="2"/>
</dbReference>
<dbReference type="Gene3D" id="2.60.40.1260">
    <property type="entry name" value="Lamin Tail domain"/>
    <property type="match status" value="2"/>
</dbReference>
<keyword evidence="1" id="KW-0732">Signal</keyword>
<dbReference type="Pfam" id="PF00932">
    <property type="entry name" value="LTD"/>
    <property type="match status" value="2"/>
</dbReference>
<gene>
    <name evidence="4" type="ORF">JI741_11595</name>
</gene>
<dbReference type="InterPro" id="IPR001322">
    <property type="entry name" value="Lamin_tail_dom"/>
</dbReference>
<dbReference type="Gene3D" id="2.60.40.4070">
    <property type="match status" value="1"/>
</dbReference>
<feature type="region of interest" description="Disordered" evidence="2">
    <location>
        <begin position="440"/>
        <end position="461"/>
    </location>
</feature>
<evidence type="ECO:0000313" key="5">
    <source>
        <dbReference type="Proteomes" id="UP000613030"/>
    </source>
</evidence>
<organism evidence="4 5">
    <name type="scientific">Chryseolinea lacunae</name>
    <dbReference type="NCBI Taxonomy" id="2801331"/>
    <lineage>
        <taxon>Bacteria</taxon>
        <taxon>Pseudomonadati</taxon>
        <taxon>Bacteroidota</taxon>
        <taxon>Cytophagia</taxon>
        <taxon>Cytophagales</taxon>
        <taxon>Fulvivirgaceae</taxon>
        <taxon>Chryseolinea</taxon>
    </lineage>
</organism>
<name>A0ABS1KR08_9BACT</name>
<dbReference type="InterPro" id="IPR032812">
    <property type="entry name" value="SbsA_Ig"/>
</dbReference>
<comment type="caution">
    <text evidence="4">The sequence shown here is derived from an EMBL/GenBank/DDBJ whole genome shotgun (WGS) entry which is preliminary data.</text>
</comment>
<sequence length="843" mass="91099">MFAQASDAFDDGDFTHNPVWTGTNTLFTVTAGQLKLSAPAVSDMAYLSTQSAALEDATWEADVWLDFNASATNYARFYLASNQPTLSAALTGYFVQIGGATDDVSLFRQEGLTLEKLIDGADGRLNLASVHVKIKVTRDDSGVWQLFSDVNNGGLTLEGTKTDVTTLTSNYTGLSCTFTATRSDKFAFDNFRVTGHAVTDKTPPALSSIMVLSSTRLAVLFSESLEQASAENTANYAVGSNSMAPVSATLLADQKTVELLFANAFVNGVATTLGVQGVRDLAGNAMAVAVRDFTYLAPATATFKDLLISEIFADPSPKIRLPEAEYVEVYNRSGTPFSLKNWRLTDGSTAATLPEFILLPGDFAVLTSASTGFTEVHNALFIANFPTLNNGSDFVVLKDERGVTIDSVRYLADWFGDADKQQGGWALEIIDPENLCGGAKNWTASDDPSGGTPGRQNSVFASKPDLTAPVLRAAIPTSATEIVLTFDETLNKVLPDLSSFSIDPAQTFRQLSFGDVSLTSLRLSLQTPLQPSTRYALTLSDIEDCSGNRMNVATVSFGLPQTADSLDVVINELLFNPRPTGVDFLEIVNTSTHYLNLKNWSLATEEDDNAQKAKVIAPDDFLVAPGAYVVLTVDGDLLKGEYPLSREENFLEVTALPSWADDAGSVVLMNAEGQIVDQFSYTKEMHSVFVKDDEGVSLERISMQQPTNAIENWKSASATVGFATPGYLNSNAPPARQATGEAIDVLPQVFVPLQGQPDFTQIHYAFDRGGYVANVKVIDAQGRQVKVIAHNTTLGTEGSFRWDGDRDEGDKARMGAYMIWFEVFDAEGHLKVFRKTVVVAAQF</sequence>
<dbReference type="InterPro" id="IPR036415">
    <property type="entry name" value="Lamin_tail_dom_sf"/>
</dbReference>
<dbReference type="RefSeq" id="WP_202009435.1">
    <property type="nucleotide sequence ID" value="NZ_JAERRB010000003.1"/>
</dbReference>
<proteinExistence type="predicted"/>
<evidence type="ECO:0000256" key="2">
    <source>
        <dbReference type="SAM" id="MobiDB-lite"/>
    </source>
</evidence>
<dbReference type="Gene3D" id="2.60.40.1220">
    <property type="match status" value="2"/>
</dbReference>
<dbReference type="SUPFAM" id="SSF74853">
    <property type="entry name" value="Lamin A/C globular tail domain"/>
    <property type="match status" value="2"/>
</dbReference>